<dbReference type="PANTHER" id="PTHR43179">
    <property type="entry name" value="RHAMNOSYLTRANSFERASE WBBL"/>
    <property type="match status" value="1"/>
</dbReference>
<accession>A0A1F5RWN7</accession>
<keyword evidence="4" id="KW-0812">Transmembrane</keyword>
<evidence type="ECO:0000256" key="4">
    <source>
        <dbReference type="SAM" id="Phobius"/>
    </source>
</evidence>
<organism evidence="6 7">
    <name type="scientific">Candidatus Falkowbacteria bacterium RIFCSPHIGHO2_02_FULL_45_15</name>
    <dbReference type="NCBI Taxonomy" id="1797987"/>
    <lineage>
        <taxon>Bacteria</taxon>
        <taxon>Candidatus Falkowiibacteriota</taxon>
    </lineage>
</organism>
<dbReference type="CDD" id="cd04186">
    <property type="entry name" value="GT_2_like_c"/>
    <property type="match status" value="1"/>
</dbReference>
<keyword evidence="4" id="KW-1133">Transmembrane helix</keyword>
<dbReference type="GO" id="GO:0016757">
    <property type="term" value="F:glycosyltransferase activity"/>
    <property type="evidence" value="ECO:0007669"/>
    <property type="project" value="UniProtKB-KW"/>
</dbReference>
<reference evidence="6 7" key="1">
    <citation type="journal article" date="2016" name="Nat. Commun.">
        <title>Thousands of microbial genomes shed light on interconnected biogeochemical processes in an aquifer system.</title>
        <authorList>
            <person name="Anantharaman K."/>
            <person name="Brown C.T."/>
            <person name="Hug L.A."/>
            <person name="Sharon I."/>
            <person name="Castelle C.J."/>
            <person name="Probst A.J."/>
            <person name="Thomas B.C."/>
            <person name="Singh A."/>
            <person name="Wilkins M.J."/>
            <person name="Karaoz U."/>
            <person name="Brodie E.L."/>
            <person name="Williams K.H."/>
            <person name="Hubbard S.S."/>
            <person name="Banfield J.F."/>
        </authorList>
    </citation>
    <scope>NUCLEOTIDE SEQUENCE [LARGE SCALE GENOMIC DNA]</scope>
</reference>
<keyword evidence="2" id="KW-0328">Glycosyltransferase</keyword>
<dbReference type="InterPro" id="IPR029044">
    <property type="entry name" value="Nucleotide-diphossugar_trans"/>
</dbReference>
<feature type="domain" description="Glycosyltransferase 2-like" evidence="5">
    <location>
        <begin position="6"/>
        <end position="138"/>
    </location>
</feature>
<name>A0A1F5RWN7_9BACT</name>
<dbReference type="EMBL" id="MFFU01000035">
    <property type="protein sequence ID" value="OGF18836.1"/>
    <property type="molecule type" value="Genomic_DNA"/>
</dbReference>
<evidence type="ECO:0000313" key="6">
    <source>
        <dbReference type="EMBL" id="OGF18836.1"/>
    </source>
</evidence>
<feature type="transmembrane region" description="Helical" evidence="4">
    <location>
        <begin position="328"/>
        <end position="348"/>
    </location>
</feature>
<dbReference type="Pfam" id="PF00535">
    <property type="entry name" value="Glycos_transf_2"/>
    <property type="match status" value="1"/>
</dbReference>
<dbReference type="Proteomes" id="UP000177691">
    <property type="component" value="Unassembled WGS sequence"/>
</dbReference>
<feature type="transmembrane region" description="Helical" evidence="4">
    <location>
        <begin position="238"/>
        <end position="258"/>
    </location>
</feature>
<dbReference type="AlphaFoldDB" id="A0A1F5RWN7"/>
<keyword evidence="3" id="KW-0808">Transferase</keyword>
<evidence type="ECO:0000259" key="5">
    <source>
        <dbReference type="Pfam" id="PF00535"/>
    </source>
</evidence>
<comment type="similarity">
    <text evidence="1">Belongs to the glycosyltransferase 2 family.</text>
</comment>
<dbReference type="InterPro" id="IPR001173">
    <property type="entry name" value="Glyco_trans_2-like"/>
</dbReference>
<evidence type="ECO:0000256" key="2">
    <source>
        <dbReference type="ARBA" id="ARBA00022676"/>
    </source>
</evidence>
<proteinExistence type="inferred from homology"/>
<evidence type="ECO:0000256" key="3">
    <source>
        <dbReference type="ARBA" id="ARBA00022679"/>
    </source>
</evidence>
<keyword evidence="4" id="KW-0472">Membrane</keyword>
<dbReference type="Gene3D" id="3.90.550.10">
    <property type="entry name" value="Spore Coat Polysaccharide Biosynthesis Protein SpsA, Chain A"/>
    <property type="match status" value="1"/>
</dbReference>
<gene>
    <name evidence="6" type="ORF">A3D54_02705</name>
</gene>
<evidence type="ECO:0000313" key="7">
    <source>
        <dbReference type="Proteomes" id="UP000177691"/>
    </source>
</evidence>
<feature type="transmembrane region" description="Helical" evidence="4">
    <location>
        <begin position="264"/>
        <end position="285"/>
    </location>
</feature>
<comment type="caution">
    <text evidence="6">The sequence shown here is derived from an EMBL/GenBank/DDBJ whole genome shotgun (WGS) entry which is preliminary data.</text>
</comment>
<dbReference type="SUPFAM" id="SSF53448">
    <property type="entry name" value="Nucleotide-diphospho-sugar transferases"/>
    <property type="match status" value="1"/>
</dbReference>
<protein>
    <recommendedName>
        <fullName evidence="5">Glycosyltransferase 2-like domain-containing protein</fullName>
    </recommendedName>
</protein>
<dbReference type="PANTHER" id="PTHR43179:SF12">
    <property type="entry name" value="GALACTOFURANOSYLTRANSFERASE GLFT2"/>
    <property type="match status" value="1"/>
</dbReference>
<evidence type="ECO:0000256" key="1">
    <source>
        <dbReference type="ARBA" id="ARBA00006739"/>
    </source>
</evidence>
<sequence>MRQIAIIIVNYTGYAEKFLADCIASLRAQECPDWLWQLYLIDNCSSEQSVNYLKQQAPEAVIIPRADGNYAAANAVGVAQALKDGSEYFVIANMDVVFDSHWLEELVKMTQVEGIGIAQSKILLYGQDNKINSVGNIIHFLGFGYTRGYGEVDGGQYDDIKEINGYASGCSLIIKKEVMDKIGNYDREYYMYHDDLELGWRAKLAGYKIAFAPHSVVYHKYEFSRSVRMLYYLERNRYLAIFSFYKLPTIILLLPALIAMEFGLLIYALAKGLLLIKIKIYWYWLRPSTWRHVSKVRRQVKKFRRLSEREIVRQMSGRIEYQEIMNPVLQYIVNPLFSLYWNIARFFIWW</sequence>